<feature type="compositionally biased region" description="Basic and acidic residues" evidence="7">
    <location>
        <begin position="185"/>
        <end position="203"/>
    </location>
</feature>
<gene>
    <name evidence="9" type="ORF">QJS35_19005</name>
</gene>
<keyword evidence="10" id="KW-1185">Reference proteome</keyword>
<dbReference type="InterPro" id="IPR005524">
    <property type="entry name" value="DUF318"/>
</dbReference>
<dbReference type="InterPro" id="IPR052923">
    <property type="entry name" value="UPF0718"/>
</dbReference>
<dbReference type="InterPro" id="IPR036259">
    <property type="entry name" value="MFS_trans_sf"/>
</dbReference>
<dbReference type="Proteomes" id="UP001493487">
    <property type="component" value="Unassembled WGS sequence"/>
</dbReference>
<evidence type="ECO:0000313" key="9">
    <source>
        <dbReference type="EMBL" id="MEQ4484492.1"/>
    </source>
</evidence>
<dbReference type="SUPFAM" id="SSF103473">
    <property type="entry name" value="MFS general substrate transporter"/>
    <property type="match status" value="1"/>
</dbReference>
<sequence>MPNTIMRLGTAAATLGCAALLALIFFGRDISQWSFDLARLQTFKIVFLSIILEALPFLLVGVLVSALLQAFVSDKLIQKITPRNPIAGVLFGSLLGIVLPLCECGMIPIVRRLLRKGLPAYIGLIYIVAGPIINPIVFGATIAAFRTNRDLAYSRFYLAFLVSVALGLILYYFMKRNPLKPEQQQNHHEHNEHEHHAHHEHEHHNHSHMHLHEHNQNGGMLKRLTDIPAHAAEEFFDIGKYLILGSFITAILQTFVARASFAAVADHELLSHLFMMGFAYALSLCSTSDAFVAASFNHMFPPAALLSFLVFGPMLDLKNTLMMLAVFRKRFVLKFSILIALLVLIGSILFDHLGFV</sequence>
<feature type="transmembrane region" description="Helical" evidence="8">
    <location>
        <begin position="43"/>
        <end position="68"/>
    </location>
</feature>
<keyword evidence="5 8" id="KW-1133">Transmembrane helix</keyword>
<evidence type="ECO:0000256" key="3">
    <source>
        <dbReference type="ARBA" id="ARBA00022475"/>
    </source>
</evidence>
<keyword evidence="6 8" id="KW-0472">Membrane</keyword>
<evidence type="ECO:0000256" key="8">
    <source>
        <dbReference type="SAM" id="Phobius"/>
    </source>
</evidence>
<feature type="transmembrane region" description="Helical" evidence="8">
    <location>
        <begin position="331"/>
        <end position="350"/>
    </location>
</feature>
<organism evidence="9 10">
    <name type="scientific">Cohnella silvisoli</name>
    <dbReference type="NCBI Taxonomy" id="2873699"/>
    <lineage>
        <taxon>Bacteria</taxon>
        <taxon>Bacillati</taxon>
        <taxon>Bacillota</taxon>
        <taxon>Bacilli</taxon>
        <taxon>Bacillales</taxon>
        <taxon>Paenibacillaceae</taxon>
        <taxon>Cohnella</taxon>
    </lineage>
</organism>
<name>A0ABV1KYA3_9BACL</name>
<dbReference type="RefSeq" id="WP_232186906.1">
    <property type="nucleotide sequence ID" value="NZ_JAIOAP010000010.1"/>
</dbReference>
<dbReference type="Pfam" id="PF03773">
    <property type="entry name" value="ArsP_1"/>
    <property type="match status" value="1"/>
</dbReference>
<dbReference type="PANTHER" id="PTHR34184">
    <property type="entry name" value="UPF0718 PROTEIN YCGR"/>
    <property type="match status" value="1"/>
</dbReference>
<feature type="transmembrane region" description="Helical" evidence="8">
    <location>
        <begin position="300"/>
        <end position="319"/>
    </location>
</feature>
<feature type="transmembrane region" description="Helical" evidence="8">
    <location>
        <begin position="89"/>
        <end position="109"/>
    </location>
</feature>
<dbReference type="PANTHER" id="PTHR34184:SF4">
    <property type="entry name" value="UPF0718 PROTEIN YCGR"/>
    <property type="match status" value="1"/>
</dbReference>
<reference evidence="9 10" key="1">
    <citation type="journal article" date="2023" name="Genome Announc.">
        <title>Pan-Genome Analyses of the Genus Cohnella and Proposal of the Novel Species Cohnella silvisoli sp. nov., Isolated from Forest Soil.</title>
        <authorList>
            <person name="Wang C."/>
            <person name="Mao L."/>
            <person name="Bao G."/>
            <person name="Zhu H."/>
        </authorList>
    </citation>
    <scope>NUCLEOTIDE SEQUENCE [LARGE SCALE GENOMIC DNA]</scope>
    <source>
        <strain evidence="9 10">NL03-T5-1</strain>
    </source>
</reference>
<evidence type="ECO:0000256" key="2">
    <source>
        <dbReference type="ARBA" id="ARBA00006386"/>
    </source>
</evidence>
<comment type="subcellular location">
    <subcellularLocation>
        <location evidence="1">Cell membrane</location>
        <topology evidence="1">Multi-pass membrane protein</topology>
    </subcellularLocation>
</comment>
<feature type="transmembrane region" description="Helical" evidence="8">
    <location>
        <begin position="241"/>
        <end position="261"/>
    </location>
</feature>
<feature type="region of interest" description="Disordered" evidence="7">
    <location>
        <begin position="181"/>
        <end position="213"/>
    </location>
</feature>
<evidence type="ECO:0000256" key="1">
    <source>
        <dbReference type="ARBA" id="ARBA00004651"/>
    </source>
</evidence>
<feature type="transmembrane region" description="Helical" evidence="8">
    <location>
        <begin position="121"/>
        <end position="144"/>
    </location>
</feature>
<comment type="similarity">
    <text evidence="2">Belongs to the UPF0718 family.</text>
</comment>
<feature type="transmembrane region" description="Helical" evidence="8">
    <location>
        <begin position="156"/>
        <end position="174"/>
    </location>
</feature>
<protein>
    <submittedName>
        <fullName evidence="9">Permease</fullName>
    </submittedName>
</protein>
<keyword evidence="4 8" id="KW-0812">Transmembrane</keyword>
<accession>A0ABV1KYA3</accession>
<keyword evidence="3" id="KW-1003">Cell membrane</keyword>
<evidence type="ECO:0000313" key="10">
    <source>
        <dbReference type="Proteomes" id="UP001493487"/>
    </source>
</evidence>
<proteinExistence type="inferred from homology"/>
<evidence type="ECO:0000256" key="7">
    <source>
        <dbReference type="SAM" id="MobiDB-lite"/>
    </source>
</evidence>
<evidence type="ECO:0000256" key="6">
    <source>
        <dbReference type="ARBA" id="ARBA00023136"/>
    </source>
</evidence>
<evidence type="ECO:0000256" key="5">
    <source>
        <dbReference type="ARBA" id="ARBA00022989"/>
    </source>
</evidence>
<comment type="caution">
    <text evidence="9">The sequence shown here is derived from an EMBL/GenBank/DDBJ whole genome shotgun (WGS) entry which is preliminary data.</text>
</comment>
<evidence type="ECO:0000256" key="4">
    <source>
        <dbReference type="ARBA" id="ARBA00022692"/>
    </source>
</evidence>
<dbReference type="EMBL" id="JASKHM010000011">
    <property type="protein sequence ID" value="MEQ4484492.1"/>
    <property type="molecule type" value="Genomic_DNA"/>
</dbReference>